<accession>A0ABR5IB43</accession>
<dbReference type="InterPro" id="IPR036412">
    <property type="entry name" value="HAD-like_sf"/>
</dbReference>
<proteinExistence type="predicted"/>
<dbReference type="RefSeq" id="WP_049699734.1">
    <property type="nucleotide sequence ID" value="NZ_LDTZ01000018.1"/>
</dbReference>
<dbReference type="CDD" id="cd02603">
    <property type="entry name" value="HAD_sEH-N_like"/>
    <property type="match status" value="1"/>
</dbReference>
<dbReference type="SUPFAM" id="SSF56784">
    <property type="entry name" value="HAD-like"/>
    <property type="match status" value="1"/>
</dbReference>
<keyword evidence="2" id="KW-1185">Reference proteome</keyword>
<comment type="caution">
    <text evidence="1">The sequence shown here is derived from an EMBL/GenBank/DDBJ whole genome shotgun (WGS) entry which is preliminary data.</text>
</comment>
<gene>
    <name evidence="1" type="ORF">ABW18_14910</name>
</gene>
<dbReference type="NCBIfam" id="TIGR01549">
    <property type="entry name" value="HAD-SF-IA-v1"/>
    <property type="match status" value="1"/>
</dbReference>
<dbReference type="PANTHER" id="PTHR47829:SF1">
    <property type="entry name" value="HAD FAMILY PHOSPHATASE"/>
    <property type="match status" value="1"/>
</dbReference>
<keyword evidence="1" id="KW-0378">Hydrolase</keyword>
<evidence type="ECO:0000313" key="1">
    <source>
        <dbReference type="EMBL" id="KNA90800.1"/>
    </source>
</evidence>
<dbReference type="Pfam" id="PF00702">
    <property type="entry name" value="Hydrolase"/>
    <property type="match status" value="1"/>
</dbReference>
<dbReference type="EMBL" id="LDTZ01000018">
    <property type="protein sequence ID" value="KNA90800.1"/>
    <property type="molecule type" value="Genomic_DNA"/>
</dbReference>
<reference evidence="1 2" key="1">
    <citation type="submission" date="2015-05" db="EMBL/GenBank/DDBJ databases">
        <title>Draft genome sequence of the bacterium Gordonia jacobaea a new member of the Gordonia genus.</title>
        <authorList>
            <person name="Jimenez-Galisteo G."/>
            <person name="Dominguez A."/>
            <person name="Munoz E."/>
            <person name="Vinas M."/>
        </authorList>
    </citation>
    <scope>NUCLEOTIDE SEQUENCE [LARGE SCALE GENOMIC DNA]</scope>
    <source>
        <strain evidence="2">mv1</strain>
    </source>
</reference>
<dbReference type="Gene3D" id="3.40.50.1000">
    <property type="entry name" value="HAD superfamily/HAD-like"/>
    <property type="match status" value="1"/>
</dbReference>
<dbReference type="Gene3D" id="1.10.150.240">
    <property type="entry name" value="Putative phosphatase, domain 2"/>
    <property type="match status" value="1"/>
</dbReference>
<dbReference type="InterPro" id="IPR006439">
    <property type="entry name" value="HAD-SF_hydro_IA"/>
</dbReference>
<dbReference type="PANTHER" id="PTHR47829">
    <property type="entry name" value="HYDROLASE, PUTATIVE (AFU_ORTHOLOGUE AFUA_1G12880)-RELATED"/>
    <property type="match status" value="1"/>
</dbReference>
<protein>
    <submittedName>
        <fullName evidence="1">HAD family hydrolase</fullName>
    </submittedName>
</protein>
<dbReference type="InterPro" id="IPR023198">
    <property type="entry name" value="PGP-like_dom2"/>
</dbReference>
<dbReference type="GO" id="GO:0016787">
    <property type="term" value="F:hydrolase activity"/>
    <property type="evidence" value="ECO:0007669"/>
    <property type="project" value="UniProtKB-KW"/>
</dbReference>
<dbReference type="InterPro" id="IPR023214">
    <property type="entry name" value="HAD_sf"/>
</dbReference>
<organism evidence="1 2">
    <name type="scientific">Gordonia jacobaea</name>
    <dbReference type="NCBI Taxonomy" id="122202"/>
    <lineage>
        <taxon>Bacteria</taxon>
        <taxon>Bacillati</taxon>
        <taxon>Actinomycetota</taxon>
        <taxon>Actinomycetes</taxon>
        <taxon>Mycobacteriales</taxon>
        <taxon>Gordoniaceae</taxon>
        <taxon>Gordonia</taxon>
    </lineage>
</organism>
<name>A0ABR5IB43_9ACTN</name>
<dbReference type="Proteomes" id="UP000037247">
    <property type="component" value="Unassembled WGS sequence"/>
</dbReference>
<evidence type="ECO:0000313" key="2">
    <source>
        <dbReference type="Proteomes" id="UP000037247"/>
    </source>
</evidence>
<sequence length="218" mass="23121">MTSSSTVRSSSTTRSAVLVDFGGVVTTSVLDAFRGFGTEIGDRDLPLHLLGHDEQSRTLLADHEAGRIDAETFDVGFAARLGAHGVTVSSEGLSARMQHRLERDDETVAMLSRLRAASVPVALVSNAFGRDTYAGFDLSELADVVVISSEVGIRKPSRRIFEIACERLGVAPHESVMIDDLQQNLDGAAKLGIAGVLHTDGADTARQLSETFGLPATA</sequence>
<dbReference type="NCBIfam" id="TIGR01509">
    <property type="entry name" value="HAD-SF-IA-v3"/>
    <property type="match status" value="1"/>
</dbReference>
<dbReference type="InterPro" id="IPR052898">
    <property type="entry name" value="ACAD10-like"/>
</dbReference>